<dbReference type="SUPFAM" id="SSF48371">
    <property type="entry name" value="ARM repeat"/>
    <property type="match status" value="1"/>
</dbReference>
<dbReference type="EMBL" id="BLXT01002828">
    <property type="protein sequence ID" value="GFN97974.1"/>
    <property type="molecule type" value="Genomic_DNA"/>
</dbReference>
<feature type="compositionally biased region" description="Basic and acidic residues" evidence="1">
    <location>
        <begin position="152"/>
        <end position="163"/>
    </location>
</feature>
<name>A0AAV3ZTL8_9GAST</name>
<dbReference type="Gene3D" id="1.25.10.10">
    <property type="entry name" value="Leucine-rich Repeat Variant"/>
    <property type="match status" value="1"/>
</dbReference>
<gene>
    <name evidence="2" type="ORF">PoB_002448000</name>
</gene>
<proteinExistence type="predicted"/>
<organism evidence="2 3">
    <name type="scientific">Plakobranchus ocellatus</name>
    <dbReference type="NCBI Taxonomy" id="259542"/>
    <lineage>
        <taxon>Eukaryota</taxon>
        <taxon>Metazoa</taxon>
        <taxon>Spiralia</taxon>
        <taxon>Lophotrochozoa</taxon>
        <taxon>Mollusca</taxon>
        <taxon>Gastropoda</taxon>
        <taxon>Heterobranchia</taxon>
        <taxon>Euthyneura</taxon>
        <taxon>Panpulmonata</taxon>
        <taxon>Sacoglossa</taxon>
        <taxon>Placobranchoidea</taxon>
        <taxon>Plakobranchidae</taxon>
        <taxon>Plakobranchus</taxon>
    </lineage>
</organism>
<reference evidence="2 3" key="1">
    <citation type="journal article" date="2021" name="Elife">
        <title>Chloroplast acquisition without the gene transfer in kleptoplastic sea slugs, Plakobranchus ocellatus.</title>
        <authorList>
            <person name="Maeda T."/>
            <person name="Takahashi S."/>
            <person name="Yoshida T."/>
            <person name="Shimamura S."/>
            <person name="Takaki Y."/>
            <person name="Nagai Y."/>
            <person name="Toyoda A."/>
            <person name="Suzuki Y."/>
            <person name="Arimoto A."/>
            <person name="Ishii H."/>
            <person name="Satoh N."/>
            <person name="Nishiyama T."/>
            <person name="Hasebe M."/>
            <person name="Maruyama T."/>
            <person name="Minagawa J."/>
            <person name="Obokata J."/>
            <person name="Shigenobu S."/>
        </authorList>
    </citation>
    <scope>NUCLEOTIDE SEQUENCE [LARGE SCALE GENOMIC DNA]</scope>
</reference>
<evidence type="ECO:0000313" key="2">
    <source>
        <dbReference type="EMBL" id="GFN97974.1"/>
    </source>
</evidence>
<sequence length="360" mass="38980">MEANSRTEGAFTFKIPLAPLPPATGTRSSIGQIEEAKWEQLVKRLAIGWLHTAKVRHDSEAGLGAAHAVVLLQQPRVALYAAIARQLKRRDAAWLQTFLEHHGLEILFVTLEAIRSNSCETLIHNPPESEVQVTTTISEQGSEYFSPQGETSSDRSADSKGDNVSKTLTSLCPTITITPAAAAAAAAAGTALTFSSTLPSSPSLSSTTTETRTGSNSGNSSLFRVLLQVGCVECISLVMDSQQSLEYIIENDEFIKRFATGCLKIAPVAPGGYSWRCWPQQADLRLKGIFLARALVGGLDSNPRQFRLQIAGSVCQPLYNHWAFGALIFQRKSQPGGSSTTRELLYTFQVASANIRASRR</sequence>
<keyword evidence="3" id="KW-1185">Reference proteome</keyword>
<dbReference type="Proteomes" id="UP000735302">
    <property type="component" value="Unassembled WGS sequence"/>
</dbReference>
<evidence type="ECO:0000256" key="1">
    <source>
        <dbReference type="SAM" id="MobiDB-lite"/>
    </source>
</evidence>
<protein>
    <submittedName>
        <fullName evidence="2">Uncharacterized protein</fullName>
    </submittedName>
</protein>
<feature type="compositionally biased region" description="Polar residues" evidence="1">
    <location>
        <begin position="142"/>
        <end position="151"/>
    </location>
</feature>
<comment type="caution">
    <text evidence="2">The sequence shown here is derived from an EMBL/GenBank/DDBJ whole genome shotgun (WGS) entry which is preliminary data.</text>
</comment>
<evidence type="ECO:0000313" key="3">
    <source>
        <dbReference type="Proteomes" id="UP000735302"/>
    </source>
</evidence>
<dbReference type="InterPro" id="IPR016024">
    <property type="entry name" value="ARM-type_fold"/>
</dbReference>
<feature type="region of interest" description="Disordered" evidence="1">
    <location>
        <begin position="195"/>
        <end position="218"/>
    </location>
</feature>
<dbReference type="InterPro" id="IPR011989">
    <property type="entry name" value="ARM-like"/>
</dbReference>
<dbReference type="AlphaFoldDB" id="A0AAV3ZTL8"/>
<accession>A0AAV3ZTL8</accession>
<feature type="region of interest" description="Disordered" evidence="1">
    <location>
        <begin position="142"/>
        <end position="163"/>
    </location>
</feature>